<keyword evidence="1" id="KW-1133">Transmembrane helix</keyword>
<feature type="transmembrane region" description="Helical" evidence="1">
    <location>
        <begin position="616"/>
        <end position="636"/>
    </location>
</feature>
<evidence type="ECO:0000313" key="3">
    <source>
        <dbReference type="Proteomes" id="UP001642540"/>
    </source>
</evidence>
<name>A0ABP1QBN3_9HEXA</name>
<keyword evidence="3" id="KW-1185">Reference proteome</keyword>
<protein>
    <recommendedName>
        <fullName evidence="4">Ionotropic receptor</fullName>
    </recommendedName>
</protein>
<reference evidence="2 3" key="1">
    <citation type="submission" date="2024-08" db="EMBL/GenBank/DDBJ databases">
        <authorList>
            <person name="Cucini C."/>
            <person name="Frati F."/>
        </authorList>
    </citation>
    <scope>NUCLEOTIDE SEQUENCE [LARGE SCALE GENOMIC DNA]</scope>
</reference>
<dbReference type="EMBL" id="CAXLJM020000025">
    <property type="protein sequence ID" value="CAL8092239.1"/>
    <property type="molecule type" value="Genomic_DNA"/>
</dbReference>
<evidence type="ECO:0000313" key="2">
    <source>
        <dbReference type="EMBL" id="CAL8092239.1"/>
    </source>
</evidence>
<organism evidence="2 3">
    <name type="scientific">Orchesella dallaii</name>
    <dbReference type="NCBI Taxonomy" id="48710"/>
    <lineage>
        <taxon>Eukaryota</taxon>
        <taxon>Metazoa</taxon>
        <taxon>Ecdysozoa</taxon>
        <taxon>Arthropoda</taxon>
        <taxon>Hexapoda</taxon>
        <taxon>Collembola</taxon>
        <taxon>Entomobryomorpha</taxon>
        <taxon>Entomobryoidea</taxon>
        <taxon>Orchesellidae</taxon>
        <taxon>Orchesellinae</taxon>
        <taxon>Orchesella</taxon>
    </lineage>
</organism>
<dbReference type="Proteomes" id="UP001642540">
    <property type="component" value="Unassembled WGS sequence"/>
</dbReference>
<gene>
    <name evidence="2" type="ORF">ODALV1_LOCUS8157</name>
</gene>
<evidence type="ECO:0008006" key="4">
    <source>
        <dbReference type="Google" id="ProtNLM"/>
    </source>
</evidence>
<proteinExistence type="predicted"/>
<keyword evidence="1" id="KW-0472">Membrane</keyword>
<feature type="transmembrane region" description="Helical" evidence="1">
    <location>
        <begin position="364"/>
        <end position="382"/>
    </location>
</feature>
<feature type="transmembrane region" description="Helical" evidence="1">
    <location>
        <begin position="307"/>
        <end position="325"/>
    </location>
</feature>
<feature type="transmembrane region" description="Helical" evidence="1">
    <location>
        <begin position="411"/>
        <end position="433"/>
    </location>
</feature>
<sequence length="661" mass="76469">MSFSLCSTVFDYNSNQIEAHFTKMALSSLKFVVALLAILSGVRMSEQSQSCITNLLPQLRSNSEKYTVYFTIPKNTTILTDSICPTLLGKILIIHCDTTQLLKRLLYKHSNTYNIIISHLSNEDPAQSASDTVVAFINTVTPTNTLFLFTTKIKVNIYTLLKTAQTIPVYPTLKAVIYTNHRNSYQMSNVIMLNCLRNNYCPKWAIKTQNLFETNSKFTFIHRSLHQNAYGSILHGLPENTAPVRFFGKNIGMCQIFIKFLDPLCHHDIMAYLILAEVTNSTLVLHQKSRATMKLLELTRFFSAVENVVYAMYITPSLTVPIGYLNHLHFDKYDSTSLLYCEKGGSGILWYHKFSFWYDPFTTGVWLGFKLVLVFTLICFCIDAKDENVMVAFVNLISVVFGHGDWKRRRYYFVAYAIAFLFLVYGNSLLSIITSIPTLKGYDTFKQLMEVGKYKIAWLPRVYLTPPENHFGFDFKLIGWDLQRLTESFHFMPNALGKLQVIPEIAKQLGKLKLAVSFPSSKSDFMLKDYTYSFRKLVPSSNCFKVKQTLNPKLYSWNINMENQYWILRTLEQIVESGLLTQWRMRSLWGRLLRTRYLQGSKMSSLEPNYLDLEEFVPIFVAWFGLIVTSSVIFFIEMSGKIMRRRRVENFKCHRPNTRIM</sequence>
<comment type="caution">
    <text evidence="2">The sequence shown here is derived from an EMBL/GenBank/DDBJ whole genome shotgun (WGS) entry which is preliminary data.</text>
</comment>
<evidence type="ECO:0000256" key="1">
    <source>
        <dbReference type="SAM" id="Phobius"/>
    </source>
</evidence>
<keyword evidence="1" id="KW-0812">Transmembrane</keyword>
<accession>A0ABP1QBN3</accession>